<reference evidence="3" key="1">
    <citation type="submission" date="2020-10" db="EMBL/GenBank/DDBJ databases">
        <authorList>
            <person name="Gilroy R."/>
        </authorList>
    </citation>
    <scope>NUCLEOTIDE SEQUENCE</scope>
    <source>
        <strain evidence="3">CHK193-30670</strain>
    </source>
</reference>
<keyword evidence="3" id="KW-0645">Protease</keyword>
<feature type="transmembrane region" description="Helical" evidence="1">
    <location>
        <begin position="194"/>
        <end position="212"/>
    </location>
</feature>
<feature type="transmembrane region" description="Helical" evidence="1">
    <location>
        <begin position="34"/>
        <end position="52"/>
    </location>
</feature>
<dbReference type="EMBL" id="DVMT01000053">
    <property type="protein sequence ID" value="HIU40668.1"/>
    <property type="molecule type" value="Genomic_DNA"/>
</dbReference>
<feature type="transmembrane region" description="Helical" evidence="1">
    <location>
        <begin position="171"/>
        <end position="189"/>
    </location>
</feature>
<name>A0A9D1IP23_9FIRM</name>
<reference evidence="3" key="2">
    <citation type="journal article" date="2021" name="PeerJ">
        <title>Extensive microbial diversity within the chicken gut microbiome revealed by metagenomics and culture.</title>
        <authorList>
            <person name="Gilroy R."/>
            <person name="Ravi A."/>
            <person name="Getino M."/>
            <person name="Pursley I."/>
            <person name="Horton D.L."/>
            <person name="Alikhan N.F."/>
            <person name="Baker D."/>
            <person name="Gharbi K."/>
            <person name="Hall N."/>
            <person name="Watson M."/>
            <person name="Adriaenssens E.M."/>
            <person name="Foster-Nyarko E."/>
            <person name="Jarju S."/>
            <person name="Secka A."/>
            <person name="Antonio M."/>
            <person name="Oren A."/>
            <person name="Chaudhuri R.R."/>
            <person name="La Ragione R."/>
            <person name="Hildebrand F."/>
            <person name="Pallen M.J."/>
        </authorList>
    </citation>
    <scope>NUCLEOTIDE SEQUENCE</scope>
    <source>
        <strain evidence="3">CHK193-30670</strain>
    </source>
</reference>
<dbReference type="Pfam" id="PF02517">
    <property type="entry name" value="Rce1-like"/>
    <property type="match status" value="1"/>
</dbReference>
<feature type="domain" description="CAAX prenyl protease 2/Lysostaphin resistance protein A-like" evidence="2">
    <location>
        <begin position="114"/>
        <end position="206"/>
    </location>
</feature>
<feature type="transmembrane region" description="Helical" evidence="1">
    <location>
        <begin position="146"/>
        <end position="165"/>
    </location>
</feature>
<keyword evidence="1" id="KW-1133">Transmembrane helix</keyword>
<protein>
    <submittedName>
        <fullName evidence="3">CPBP family intramembrane metalloprotease</fullName>
    </submittedName>
</protein>
<evidence type="ECO:0000313" key="4">
    <source>
        <dbReference type="Proteomes" id="UP000824074"/>
    </source>
</evidence>
<keyword evidence="1" id="KW-0812">Transmembrane</keyword>
<dbReference type="GO" id="GO:0080120">
    <property type="term" value="P:CAAX-box protein maturation"/>
    <property type="evidence" value="ECO:0007669"/>
    <property type="project" value="UniProtKB-ARBA"/>
</dbReference>
<feature type="transmembrane region" description="Helical" evidence="1">
    <location>
        <begin position="115"/>
        <end position="134"/>
    </location>
</feature>
<gene>
    <name evidence="3" type="ORF">IAB68_05150</name>
</gene>
<comment type="caution">
    <text evidence="3">The sequence shown here is derived from an EMBL/GenBank/DDBJ whole genome shotgun (WGS) entry which is preliminary data.</text>
</comment>
<dbReference type="GO" id="GO:0008237">
    <property type="term" value="F:metallopeptidase activity"/>
    <property type="evidence" value="ECO:0007669"/>
    <property type="project" value="UniProtKB-KW"/>
</dbReference>
<proteinExistence type="predicted"/>
<organism evidence="3 4">
    <name type="scientific">Candidatus Aphodocola excrementigallinarum</name>
    <dbReference type="NCBI Taxonomy" id="2840670"/>
    <lineage>
        <taxon>Bacteria</taxon>
        <taxon>Bacillati</taxon>
        <taxon>Bacillota</taxon>
        <taxon>Bacilli</taxon>
        <taxon>Candidatus Aphodocola</taxon>
    </lineage>
</organism>
<dbReference type="GO" id="GO:0004175">
    <property type="term" value="F:endopeptidase activity"/>
    <property type="evidence" value="ECO:0007669"/>
    <property type="project" value="UniProtKB-ARBA"/>
</dbReference>
<evidence type="ECO:0000313" key="3">
    <source>
        <dbReference type="EMBL" id="HIU40668.1"/>
    </source>
</evidence>
<feature type="transmembrane region" description="Helical" evidence="1">
    <location>
        <begin position="9"/>
        <end position="28"/>
    </location>
</feature>
<sequence length="213" mass="24919">MKNVQTKNSVIAVLIIILYFVLPYLSSMFLNTNLANAIISIIFAIAIIFIYRKSFVNDFKDFNKNKWKYVKSILLNVLIIFAITIVTNLLLALIFDIRETSENDYSLRTMYKSSPIILFLLTAIYYPIVEGIVFRKTIKEVIDKKWLFIIFSALFYFFFNVAYTSFTLNNILSSLCYFFIMLVLSNYYWKTNNLTASILVISISNIITYFIVM</sequence>
<dbReference type="Proteomes" id="UP000824074">
    <property type="component" value="Unassembled WGS sequence"/>
</dbReference>
<feature type="transmembrane region" description="Helical" evidence="1">
    <location>
        <begin position="73"/>
        <end position="95"/>
    </location>
</feature>
<accession>A0A9D1IP23</accession>
<keyword evidence="1" id="KW-0472">Membrane</keyword>
<dbReference type="AlphaFoldDB" id="A0A9D1IP23"/>
<dbReference type="InterPro" id="IPR003675">
    <property type="entry name" value="Rce1/LyrA-like_dom"/>
</dbReference>
<keyword evidence="3" id="KW-0378">Hydrolase</keyword>
<evidence type="ECO:0000259" key="2">
    <source>
        <dbReference type="Pfam" id="PF02517"/>
    </source>
</evidence>
<evidence type="ECO:0000256" key="1">
    <source>
        <dbReference type="SAM" id="Phobius"/>
    </source>
</evidence>
<keyword evidence="3" id="KW-0482">Metalloprotease</keyword>